<dbReference type="KEGG" id="cagg:HYG79_16280"/>
<protein>
    <submittedName>
        <fullName evidence="1">Uncharacterized protein</fullName>
    </submittedName>
</protein>
<proteinExistence type="predicted"/>
<dbReference type="RefSeq" id="WP_179243121.1">
    <property type="nucleotide sequence ID" value="NZ_CP058595.1"/>
</dbReference>
<dbReference type="AlphaFoldDB" id="A0A7H9AU55"/>
<evidence type="ECO:0000313" key="2">
    <source>
        <dbReference type="Proteomes" id="UP000509302"/>
    </source>
</evidence>
<sequence>METLLQIRPHALQRKNYKHTSKSIVATKDVMMKNSSESVLEKTYVRPNITGEGHIFDVRTISEDFGKDSATEKLNREMNALLHEVTVGTDEKGNFKKIYNKPLVIEKWGKLRKKWKKEATKETRDQIDKTIAIVENNLKNGSLEKEVANQGALYFLFPGLYGNYTNASENTVNRQLAKFLVTQSLPLKIDYKLISSGDIKNPLVIEGSGTVDEEKLDGRELTKFIRTLKDKVDMKVELQVDYKERLEFDRNHWLVKGTQQIKVKIPGFYMTESKQDIAEFNTETNGR</sequence>
<gene>
    <name evidence="1" type="ORF">HYG79_16280</name>
</gene>
<accession>A0A7H9AU55</accession>
<organism evidence="1 2">
    <name type="scientific">Costertonia aggregata</name>
    <dbReference type="NCBI Taxonomy" id="343403"/>
    <lineage>
        <taxon>Bacteria</taxon>
        <taxon>Pseudomonadati</taxon>
        <taxon>Bacteroidota</taxon>
        <taxon>Flavobacteriia</taxon>
        <taxon>Flavobacteriales</taxon>
        <taxon>Flavobacteriaceae</taxon>
        <taxon>Costertonia</taxon>
    </lineage>
</organism>
<keyword evidence="2" id="KW-1185">Reference proteome</keyword>
<evidence type="ECO:0000313" key="1">
    <source>
        <dbReference type="EMBL" id="QLG46842.1"/>
    </source>
</evidence>
<name>A0A7H9AU55_9FLAO</name>
<dbReference type="Proteomes" id="UP000509302">
    <property type="component" value="Chromosome"/>
</dbReference>
<reference evidence="1 2" key="1">
    <citation type="journal article" date="2006" name="Int. J. Syst. Evol. Microbiol.">
        <title>Costertonia aggregata gen. nov., sp. nov., a mesophilic marine bacterium of the family Flavobacteriaceae, isolated from a mature biofilm.</title>
        <authorList>
            <person name="Kwon K.K."/>
            <person name="Lee Y.K."/>
            <person name="Lee H.K."/>
        </authorList>
    </citation>
    <scope>NUCLEOTIDE SEQUENCE [LARGE SCALE GENOMIC DNA]</scope>
    <source>
        <strain evidence="1 2">KCCM 42265</strain>
    </source>
</reference>
<dbReference type="EMBL" id="CP058595">
    <property type="protein sequence ID" value="QLG46842.1"/>
    <property type="molecule type" value="Genomic_DNA"/>
</dbReference>